<keyword evidence="2" id="KW-1185">Reference proteome</keyword>
<organism evidence="1 2">
    <name type="scientific">Pendulispora brunnea</name>
    <dbReference type="NCBI Taxonomy" id="2905690"/>
    <lineage>
        <taxon>Bacteria</taxon>
        <taxon>Pseudomonadati</taxon>
        <taxon>Myxococcota</taxon>
        <taxon>Myxococcia</taxon>
        <taxon>Myxococcales</taxon>
        <taxon>Sorangiineae</taxon>
        <taxon>Pendulisporaceae</taxon>
        <taxon>Pendulispora</taxon>
    </lineage>
</organism>
<dbReference type="RefSeq" id="WP_394849349.1">
    <property type="nucleotide sequence ID" value="NZ_CP089982.1"/>
</dbReference>
<dbReference type="Proteomes" id="UP001379533">
    <property type="component" value="Chromosome"/>
</dbReference>
<evidence type="ECO:0000313" key="1">
    <source>
        <dbReference type="EMBL" id="WXA98734.1"/>
    </source>
</evidence>
<protein>
    <submittedName>
        <fullName evidence="1">Uncharacterized protein</fullName>
    </submittedName>
</protein>
<gene>
    <name evidence="1" type="ORF">LZC95_18120</name>
</gene>
<name>A0ABZ2KKY8_9BACT</name>
<accession>A0ABZ2KKY8</accession>
<reference evidence="1 2" key="1">
    <citation type="submission" date="2021-12" db="EMBL/GenBank/DDBJ databases">
        <title>Discovery of the Pendulisporaceae a myxobacterial family with distinct sporulation behavior and unique specialized metabolism.</title>
        <authorList>
            <person name="Garcia R."/>
            <person name="Popoff A."/>
            <person name="Bader C.D."/>
            <person name="Loehr J."/>
            <person name="Walesch S."/>
            <person name="Walt C."/>
            <person name="Boldt J."/>
            <person name="Bunk B."/>
            <person name="Haeckl F.J.F.P.J."/>
            <person name="Gunesch A.P."/>
            <person name="Birkelbach J."/>
            <person name="Nuebel U."/>
            <person name="Pietschmann T."/>
            <person name="Bach T."/>
            <person name="Mueller R."/>
        </authorList>
    </citation>
    <scope>NUCLEOTIDE SEQUENCE [LARGE SCALE GENOMIC DNA]</scope>
    <source>
        <strain evidence="1 2">MSr12523</strain>
    </source>
</reference>
<sequence>MTGLAGAYTGYAEGVEGTASNAAAPAVREPFSHKWFDYDLSASFSFPGTFSGTDFDNRGRRNISGTSTFGDFLYLNLGLQLQFGELGLAITDDLQQFNLTPATADDPGLTLQTSRWHALAAYGFLGNQLVLGAGARIVALQISQTGQFVPGRTLFNMVGASPEAGMLYKPDGAVWRFGATLRAPVIARSLGESSTTVDPSTGVERAGKFILPEKIVQPWEAEIGVSLQAGPRPLNPRWLNPHIEEAPVRARIERARAERDREHQAKLAAAPPGRRNTLEIAFAEQERSLRMIEDMRLKAESDRLLAQRRARYANWPREKILIVASFLFTGASDNTIDVASFLDQKLEPFGRTVTVMPRFGIEAEPVHDRVRARIGSYVEPSRFPNGSVRQHLTCGADIKLFPFDAWGLIGATTWRISFAVDLAPRYANWGVGIGAWH</sequence>
<dbReference type="EMBL" id="CP089982">
    <property type="protein sequence ID" value="WXA98734.1"/>
    <property type="molecule type" value="Genomic_DNA"/>
</dbReference>
<proteinExistence type="predicted"/>
<evidence type="ECO:0000313" key="2">
    <source>
        <dbReference type="Proteomes" id="UP001379533"/>
    </source>
</evidence>